<dbReference type="GO" id="GO:0030286">
    <property type="term" value="C:dynein complex"/>
    <property type="evidence" value="ECO:0007669"/>
    <property type="project" value="UniProtKB-KW"/>
</dbReference>
<dbReference type="GO" id="GO:0005869">
    <property type="term" value="C:dynactin complex"/>
    <property type="evidence" value="ECO:0007669"/>
    <property type="project" value="InterPro"/>
</dbReference>
<proteinExistence type="inferred from homology"/>
<dbReference type="Pfam" id="PF04912">
    <property type="entry name" value="Dynamitin"/>
    <property type="match status" value="1"/>
</dbReference>
<dbReference type="PANTHER" id="PTHR15346">
    <property type="entry name" value="DYNACTIN SUBUNIT"/>
    <property type="match status" value="1"/>
</dbReference>
<reference evidence="6" key="1">
    <citation type="submission" date="2024-06" db="EMBL/GenBank/DDBJ databases">
        <authorList>
            <person name="Liu X."/>
            <person name="Lenzi L."/>
            <person name="Haldenby T S."/>
            <person name="Uol C."/>
        </authorList>
    </citation>
    <scope>NUCLEOTIDE SEQUENCE</scope>
</reference>
<feature type="coiled-coil region" evidence="5">
    <location>
        <begin position="105"/>
        <end position="132"/>
    </location>
</feature>
<dbReference type="Proteomes" id="UP001497525">
    <property type="component" value="Unassembled WGS sequence"/>
</dbReference>
<name>A0AAV2TNF1_CALDB</name>
<accession>A0AAV2TNF1</accession>
<evidence type="ECO:0000256" key="2">
    <source>
        <dbReference type="ARBA" id="ARBA00006176"/>
    </source>
</evidence>
<evidence type="ECO:0000313" key="6">
    <source>
        <dbReference type="EMBL" id="CAL5138942.1"/>
    </source>
</evidence>
<protein>
    <recommendedName>
        <fullName evidence="8">Dynactin subunit 2</fullName>
    </recommendedName>
</protein>
<comment type="subcellular location">
    <subcellularLocation>
        <location evidence="1">Cytoplasm</location>
    </subcellularLocation>
</comment>
<gene>
    <name evidence="6" type="ORF">CDAUBV1_LOCUS14003</name>
</gene>
<dbReference type="AlphaFoldDB" id="A0AAV2TNF1"/>
<comment type="caution">
    <text evidence="6">The sequence shown here is derived from an EMBL/GenBank/DDBJ whole genome shotgun (WGS) entry which is preliminary data.</text>
</comment>
<evidence type="ECO:0000313" key="7">
    <source>
        <dbReference type="Proteomes" id="UP001497525"/>
    </source>
</evidence>
<dbReference type="GO" id="GO:0005737">
    <property type="term" value="C:cytoplasm"/>
    <property type="evidence" value="ECO:0007669"/>
    <property type="project" value="UniProtKB-SubCell"/>
</dbReference>
<evidence type="ECO:0000256" key="1">
    <source>
        <dbReference type="ARBA" id="ARBA00004496"/>
    </source>
</evidence>
<evidence type="ECO:0000256" key="4">
    <source>
        <dbReference type="ARBA" id="ARBA00023017"/>
    </source>
</evidence>
<keyword evidence="5" id="KW-0175">Coiled coil</keyword>
<keyword evidence="3" id="KW-0963">Cytoplasm</keyword>
<evidence type="ECO:0000256" key="5">
    <source>
        <dbReference type="SAM" id="Coils"/>
    </source>
</evidence>
<sequence>MAGAPLDPKYAGLPWIAQGQPDVYEAGELPEVDQKSYNDEIDDVMMTKEIQAIKLSVDEAHKRFAGCKVDSTNVDFSDSIAGRGKVGYYIDSDEYDIYPPGARENETLVSRLQRLQAEVTQLADDASAVKEQTDIESTKQISPADLTRAVESLRGQLTQLSFLSSGDAYSVSTTEDAEKALCSKILSELDSFKPEANEKRKPEESSHLVYEIYGRVETSKPAELERIADFDRRIQRLEALVGQPDPNKISALTADTAQHSLSEAATRLAARSALLQPGHLDMIEARLNNLQTKLQTITEKREAIADADTQNKVAELYELVKKWNDVADSLPMIVERLTELKDLHEEASEFNSVLSTVENSQKLVDENLKVYSKLLNEVQNNIGENVKVIMENMTSLEKRLS</sequence>
<feature type="coiled-coil region" evidence="5">
    <location>
        <begin position="280"/>
        <end position="307"/>
    </location>
</feature>
<evidence type="ECO:0008006" key="8">
    <source>
        <dbReference type="Google" id="ProtNLM"/>
    </source>
</evidence>
<organism evidence="6 7">
    <name type="scientific">Calicophoron daubneyi</name>
    <name type="common">Rumen fluke</name>
    <name type="synonym">Paramphistomum daubneyi</name>
    <dbReference type="NCBI Taxonomy" id="300641"/>
    <lineage>
        <taxon>Eukaryota</taxon>
        <taxon>Metazoa</taxon>
        <taxon>Spiralia</taxon>
        <taxon>Lophotrochozoa</taxon>
        <taxon>Platyhelminthes</taxon>
        <taxon>Trematoda</taxon>
        <taxon>Digenea</taxon>
        <taxon>Plagiorchiida</taxon>
        <taxon>Pronocephalata</taxon>
        <taxon>Paramphistomoidea</taxon>
        <taxon>Paramphistomidae</taxon>
        <taxon>Calicophoron</taxon>
    </lineage>
</organism>
<keyword evidence="4" id="KW-0243">Dynein</keyword>
<comment type="similarity">
    <text evidence="2">Belongs to the dynactin subunit 2 family.</text>
</comment>
<dbReference type="EMBL" id="CAXLJL010000556">
    <property type="protein sequence ID" value="CAL5138942.1"/>
    <property type="molecule type" value="Genomic_DNA"/>
</dbReference>
<dbReference type="InterPro" id="IPR028133">
    <property type="entry name" value="Dynamitin"/>
</dbReference>
<dbReference type="GO" id="GO:0007017">
    <property type="term" value="P:microtubule-based process"/>
    <property type="evidence" value="ECO:0007669"/>
    <property type="project" value="InterPro"/>
</dbReference>
<evidence type="ECO:0000256" key="3">
    <source>
        <dbReference type="ARBA" id="ARBA00022490"/>
    </source>
</evidence>